<feature type="compositionally biased region" description="Basic and acidic residues" evidence="1">
    <location>
        <begin position="14"/>
        <end position="24"/>
    </location>
</feature>
<name>A0A1I6AI00_9PSEU</name>
<dbReference type="AlphaFoldDB" id="A0A1I6AI00"/>
<proteinExistence type="predicted"/>
<evidence type="ECO:0000256" key="1">
    <source>
        <dbReference type="SAM" id="MobiDB-lite"/>
    </source>
</evidence>
<sequence length="247" mass="27150">MLRSPRPPALRGLARLERRFDGPRRGSRCPGGRSRRLAAGRAGTPPARPMTSVSSVRQVSEPRRFVLDLDGVPAVAPVRGSDFPFTVTASDPEQFRTTLELGEPVDVDWVMELDRICTACTGTVRIPETGHYTHFPLPEKYPPPCSACRPARTHRVDRELHDTQPPDHDVDVRRESRRVHRCRDLTVPEGATVPAEPCPGPAACMQVQSPGRRVAQHPGADSRLPAQLAGRLSSQSSRRTGMRSPVA</sequence>
<evidence type="ECO:0000313" key="3">
    <source>
        <dbReference type="Proteomes" id="UP000199137"/>
    </source>
</evidence>
<organism evidence="2 3">
    <name type="scientific">Amycolatopsis rubida</name>
    <dbReference type="NCBI Taxonomy" id="112413"/>
    <lineage>
        <taxon>Bacteria</taxon>
        <taxon>Bacillati</taxon>
        <taxon>Actinomycetota</taxon>
        <taxon>Actinomycetes</taxon>
        <taxon>Pseudonocardiales</taxon>
        <taxon>Pseudonocardiaceae</taxon>
        <taxon>Amycolatopsis</taxon>
    </lineage>
</organism>
<accession>A0A1I6AI00</accession>
<feature type="region of interest" description="Disordered" evidence="1">
    <location>
        <begin position="209"/>
        <end position="247"/>
    </location>
</feature>
<feature type="region of interest" description="Disordered" evidence="1">
    <location>
        <begin position="1"/>
        <end position="56"/>
    </location>
</feature>
<protein>
    <submittedName>
        <fullName evidence="2">Uncharacterized protein</fullName>
    </submittedName>
</protein>
<dbReference type="Proteomes" id="UP000199137">
    <property type="component" value="Unassembled WGS sequence"/>
</dbReference>
<dbReference type="EMBL" id="FOWC01000019">
    <property type="protein sequence ID" value="SFQ68253.1"/>
    <property type="molecule type" value="Genomic_DNA"/>
</dbReference>
<gene>
    <name evidence="2" type="ORF">SAMN05421854_11926</name>
</gene>
<reference evidence="2 3" key="1">
    <citation type="submission" date="2016-10" db="EMBL/GenBank/DDBJ databases">
        <authorList>
            <person name="de Groot N.N."/>
        </authorList>
    </citation>
    <scope>NUCLEOTIDE SEQUENCE [LARGE SCALE GENOMIC DNA]</scope>
    <source>
        <strain evidence="2 3">DSM 44637</strain>
    </source>
</reference>
<evidence type="ECO:0000313" key="2">
    <source>
        <dbReference type="EMBL" id="SFQ68253.1"/>
    </source>
</evidence>